<dbReference type="PROSITE" id="PS51755">
    <property type="entry name" value="OMPR_PHOB"/>
    <property type="match status" value="1"/>
</dbReference>
<dbReference type="InterPro" id="IPR036388">
    <property type="entry name" value="WH-like_DNA-bd_sf"/>
</dbReference>
<dbReference type="Gene3D" id="1.10.10.10">
    <property type="entry name" value="Winged helix-like DNA-binding domain superfamily/Winged helix DNA-binding domain"/>
    <property type="match status" value="1"/>
</dbReference>
<dbReference type="InterPro" id="IPR011990">
    <property type="entry name" value="TPR-like_helical_dom_sf"/>
</dbReference>
<dbReference type="PANTHER" id="PTHR35807:SF1">
    <property type="entry name" value="TRANSCRIPTIONAL REGULATOR REDD"/>
    <property type="match status" value="1"/>
</dbReference>
<dbReference type="Gene3D" id="3.40.50.300">
    <property type="entry name" value="P-loop containing nucleotide triphosphate hydrolases"/>
    <property type="match status" value="1"/>
</dbReference>
<keyword evidence="2" id="KW-0902">Two-component regulatory system</keyword>
<dbReference type="PRINTS" id="PR00364">
    <property type="entry name" value="DISEASERSIST"/>
</dbReference>
<dbReference type="GO" id="GO:0000160">
    <property type="term" value="P:phosphorelay signal transduction system"/>
    <property type="evidence" value="ECO:0007669"/>
    <property type="project" value="UniProtKB-KW"/>
</dbReference>
<dbReference type="SMART" id="SM01043">
    <property type="entry name" value="BTAD"/>
    <property type="match status" value="1"/>
</dbReference>
<dbReference type="Gene3D" id="1.25.40.10">
    <property type="entry name" value="Tetratricopeptide repeat domain"/>
    <property type="match status" value="2"/>
</dbReference>
<feature type="DNA-binding region" description="OmpR/PhoB-type" evidence="6">
    <location>
        <begin position="1"/>
        <end position="98"/>
    </location>
</feature>
<dbReference type="Pfam" id="PF00931">
    <property type="entry name" value="NB-ARC"/>
    <property type="match status" value="1"/>
</dbReference>
<keyword evidence="5" id="KW-0804">Transcription</keyword>
<dbReference type="Pfam" id="PF03704">
    <property type="entry name" value="BTAD"/>
    <property type="match status" value="1"/>
</dbReference>
<organism evidence="8 9">
    <name type="scientific">Streptomyces venezuelae</name>
    <dbReference type="NCBI Taxonomy" id="54571"/>
    <lineage>
        <taxon>Bacteria</taxon>
        <taxon>Bacillati</taxon>
        <taxon>Actinomycetota</taxon>
        <taxon>Actinomycetes</taxon>
        <taxon>Kitasatosporales</taxon>
        <taxon>Streptomycetaceae</taxon>
        <taxon>Streptomyces</taxon>
    </lineage>
</organism>
<dbReference type="PANTHER" id="PTHR35807">
    <property type="entry name" value="TRANSCRIPTIONAL REGULATOR REDD-RELATED"/>
    <property type="match status" value="1"/>
</dbReference>
<name>A0A5P2D4Q7_STRVZ</name>
<evidence type="ECO:0000256" key="6">
    <source>
        <dbReference type="PROSITE-ProRule" id="PRU01091"/>
    </source>
</evidence>
<dbReference type="InterPro" id="IPR001867">
    <property type="entry name" value="OmpR/PhoB-type_DNA-bd"/>
</dbReference>
<dbReference type="InterPro" id="IPR005158">
    <property type="entry name" value="BTAD"/>
</dbReference>
<evidence type="ECO:0000259" key="7">
    <source>
        <dbReference type="PROSITE" id="PS51755"/>
    </source>
</evidence>
<dbReference type="InterPro" id="IPR019734">
    <property type="entry name" value="TPR_rpt"/>
</dbReference>
<dbReference type="Proteomes" id="UP000325211">
    <property type="component" value="Chromosome"/>
</dbReference>
<dbReference type="SMART" id="SM00862">
    <property type="entry name" value="Trans_reg_C"/>
    <property type="match status" value="1"/>
</dbReference>
<dbReference type="SUPFAM" id="SSF48452">
    <property type="entry name" value="TPR-like"/>
    <property type="match status" value="3"/>
</dbReference>
<dbReference type="Pfam" id="PF13424">
    <property type="entry name" value="TPR_12"/>
    <property type="match status" value="1"/>
</dbReference>
<dbReference type="GO" id="GO:0006355">
    <property type="term" value="P:regulation of DNA-templated transcription"/>
    <property type="evidence" value="ECO:0007669"/>
    <property type="project" value="InterPro"/>
</dbReference>
<keyword evidence="4 6" id="KW-0238">DNA-binding</keyword>
<reference evidence="8 9" key="1">
    <citation type="submission" date="2018-05" db="EMBL/GenBank/DDBJ databases">
        <title>Streptomyces venezuelae.</title>
        <authorList>
            <person name="Kim W."/>
            <person name="Lee N."/>
            <person name="Cho B.-K."/>
        </authorList>
    </citation>
    <scope>NUCLEOTIDE SEQUENCE [LARGE SCALE GENOMIC DNA]</scope>
    <source>
        <strain evidence="8 9">ATCC 21782</strain>
    </source>
</reference>
<protein>
    <submittedName>
        <fullName evidence="8">Transcriptional regulator</fullName>
    </submittedName>
</protein>
<dbReference type="GO" id="GO:0043531">
    <property type="term" value="F:ADP binding"/>
    <property type="evidence" value="ECO:0007669"/>
    <property type="project" value="InterPro"/>
</dbReference>
<evidence type="ECO:0000313" key="8">
    <source>
        <dbReference type="EMBL" id="QES48311.1"/>
    </source>
</evidence>
<accession>A0A5P2D4Q7</accession>
<evidence type="ECO:0000256" key="3">
    <source>
        <dbReference type="ARBA" id="ARBA00023015"/>
    </source>
</evidence>
<keyword evidence="3" id="KW-0805">Transcription regulation</keyword>
<dbReference type="AlphaFoldDB" id="A0A5P2D4Q7"/>
<evidence type="ECO:0000256" key="4">
    <source>
        <dbReference type="ARBA" id="ARBA00023125"/>
    </source>
</evidence>
<comment type="similarity">
    <text evidence="1">Belongs to the AfsR/DnrI/RedD regulatory family.</text>
</comment>
<proteinExistence type="inferred from homology"/>
<dbReference type="OrthoDB" id="7628974at2"/>
<dbReference type="EMBL" id="CP029190">
    <property type="protein sequence ID" value="QES48311.1"/>
    <property type="molecule type" value="Genomic_DNA"/>
</dbReference>
<feature type="domain" description="OmpR/PhoB-type" evidence="7">
    <location>
        <begin position="1"/>
        <end position="98"/>
    </location>
</feature>
<dbReference type="InterPro" id="IPR002182">
    <property type="entry name" value="NB-ARC"/>
</dbReference>
<dbReference type="SMART" id="SM00028">
    <property type="entry name" value="TPR"/>
    <property type="match status" value="5"/>
</dbReference>
<sequence>MGAQLSFKVLGPLEVTAGDQDISLGGARQRTILALLLLTPGRVVSVDTMVETVWNMNPPTTARTQVAICVAALRKIFKAAGVADDVIVTAHPGYLLKTEGHRIDSLEFAGLVQSAEQHTRDGRLQEAAHHYAQALALWRGSAFAGVGGQVIDDETDRLEEHRLNAYDDSTLVHLELGQHQELIPELAAMVREHPLRERIRHHLMLAQYRSGRRADAMESFRDARRHLIDELGIEPGPDLQELHDAILRDDPSLAAVVQAPAERPAAPVYAVPSELPPDIPGFTGRETELAALDSLVAGGSDDRSSTIGLITGAAGIGKSGLVTRWSFRVAENFPDGQLFVDLRGYDEQHDPTKTHEVLSRFLRSLGVPAEQVPTELDDRISLYRSLLADRRVLIVLDNARSYSQIRPLLPGSGRCCVVVTSRDQMEQLVAWPSQARVHLGVLSEEEAVQLLTTIVGERRIGPARTDAVRLAELCERLPLALRIAAARLASKPHWPVKFLVSRLSDERRRLDELSQGESQIRASFALSYRYLPQESARLFRRLGLLDVPDFTAWVAAALLNNEVLDAERLLEHLVDAQFLEVVTMDATGQLRYRFNGLLRLYAAERAQEEEPEHDRTAACVRVLRTFLTIAEEAYRHEDPNALDLPAQFQRRRLNSDLMEELLAAHLEWFEAERPAVVGSVRQAARMGLSDLAWGLTAVSAPFFAMRNYRSEYRTCCTVALEAAHAIGDLVGQGAMHYNLGTLEMMGSMDAAAPHFTAALRYYTEADDPNGRAMSLRCLAMVDRNRGDLDLAMTRYLEALSLFRELGDRLGEGHTLHNMADIEVDRGRLDQAMEYAEGAVRIEESSTTEVTRNLAQALHRLGRVQLALEQLPEAEQSFLRTVRIVKEKSDMIGLAYALLGLGETRLATGALEPAESTLADAWEIAEENKGPLVAGRIGLALAEVWQRRGEPVKARGHLLTAKERFTAVGASAWLERTEEALGALVD</sequence>
<dbReference type="SUPFAM" id="SSF52540">
    <property type="entry name" value="P-loop containing nucleoside triphosphate hydrolases"/>
    <property type="match status" value="1"/>
</dbReference>
<evidence type="ECO:0000313" key="9">
    <source>
        <dbReference type="Proteomes" id="UP000325211"/>
    </source>
</evidence>
<dbReference type="SUPFAM" id="SSF46894">
    <property type="entry name" value="C-terminal effector domain of the bipartite response regulators"/>
    <property type="match status" value="1"/>
</dbReference>
<evidence type="ECO:0000256" key="2">
    <source>
        <dbReference type="ARBA" id="ARBA00023012"/>
    </source>
</evidence>
<gene>
    <name evidence="8" type="ORF">DEJ50_11255</name>
</gene>
<evidence type="ECO:0000256" key="5">
    <source>
        <dbReference type="ARBA" id="ARBA00023163"/>
    </source>
</evidence>
<dbReference type="GO" id="GO:0003677">
    <property type="term" value="F:DNA binding"/>
    <property type="evidence" value="ECO:0007669"/>
    <property type="project" value="UniProtKB-UniRule"/>
</dbReference>
<evidence type="ECO:0000256" key="1">
    <source>
        <dbReference type="ARBA" id="ARBA00005820"/>
    </source>
</evidence>
<dbReference type="InterPro" id="IPR016032">
    <property type="entry name" value="Sig_transdc_resp-reg_C-effctor"/>
</dbReference>
<dbReference type="InterPro" id="IPR027417">
    <property type="entry name" value="P-loop_NTPase"/>
</dbReference>
<dbReference type="CDD" id="cd15831">
    <property type="entry name" value="BTAD"/>
    <property type="match status" value="1"/>
</dbReference>
<dbReference type="Pfam" id="PF00486">
    <property type="entry name" value="Trans_reg_C"/>
    <property type="match status" value="1"/>
</dbReference>
<dbReference type="InterPro" id="IPR051677">
    <property type="entry name" value="AfsR-DnrI-RedD_regulator"/>
</dbReference>